<reference evidence="3 4" key="1">
    <citation type="submission" date="2017-04" db="EMBL/GenBank/DDBJ databases">
        <title>Comparative genome analysis of Subtercola boreus.</title>
        <authorList>
            <person name="Cho Y.-J."/>
            <person name="Cho A."/>
            <person name="Kim O.-S."/>
            <person name="Lee J.-I."/>
        </authorList>
    </citation>
    <scope>NUCLEOTIDE SEQUENCE [LARGE SCALE GENOMIC DNA]</scope>
    <source>
        <strain evidence="3 4">P27479</strain>
    </source>
</reference>
<feature type="transmembrane region" description="Helical" evidence="2">
    <location>
        <begin position="144"/>
        <end position="167"/>
    </location>
</feature>
<feature type="transmembrane region" description="Helical" evidence="2">
    <location>
        <begin position="7"/>
        <end position="34"/>
    </location>
</feature>
<comment type="caution">
    <text evidence="3">The sequence shown here is derived from an EMBL/GenBank/DDBJ whole genome shotgun (WGS) entry which is preliminary data.</text>
</comment>
<dbReference type="Pfam" id="PF19877">
    <property type="entry name" value="DUF6350"/>
    <property type="match status" value="1"/>
</dbReference>
<organism evidence="3 4">
    <name type="scientific">Subtercola boreus</name>
    <dbReference type="NCBI Taxonomy" id="120213"/>
    <lineage>
        <taxon>Bacteria</taxon>
        <taxon>Bacillati</taxon>
        <taxon>Actinomycetota</taxon>
        <taxon>Actinomycetes</taxon>
        <taxon>Micrococcales</taxon>
        <taxon>Microbacteriaceae</taxon>
        <taxon>Subtercola</taxon>
    </lineage>
</organism>
<evidence type="ECO:0000256" key="2">
    <source>
        <dbReference type="SAM" id="Phobius"/>
    </source>
</evidence>
<feature type="transmembrane region" description="Helical" evidence="2">
    <location>
        <begin position="188"/>
        <end position="221"/>
    </location>
</feature>
<protein>
    <submittedName>
        <fullName evidence="3">Uncharacterized protein</fullName>
    </submittedName>
</protein>
<evidence type="ECO:0000256" key="1">
    <source>
        <dbReference type="SAM" id="MobiDB-lite"/>
    </source>
</evidence>
<keyword evidence="2" id="KW-0812">Transmembrane</keyword>
<name>A0A3E0VV08_9MICO</name>
<feature type="transmembrane region" description="Helical" evidence="2">
    <location>
        <begin position="300"/>
        <end position="319"/>
    </location>
</feature>
<keyword evidence="2" id="KW-0472">Membrane</keyword>
<proteinExistence type="predicted"/>
<gene>
    <name evidence="3" type="ORF">B7R22_12155</name>
</gene>
<feature type="transmembrane region" description="Helical" evidence="2">
    <location>
        <begin position="233"/>
        <end position="251"/>
    </location>
</feature>
<evidence type="ECO:0000313" key="4">
    <source>
        <dbReference type="Proteomes" id="UP000256541"/>
    </source>
</evidence>
<dbReference type="AlphaFoldDB" id="A0A3E0VV08"/>
<feature type="transmembrane region" description="Helical" evidence="2">
    <location>
        <begin position="79"/>
        <end position="100"/>
    </location>
</feature>
<feature type="transmembrane region" description="Helical" evidence="2">
    <location>
        <begin position="395"/>
        <end position="416"/>
    </location>
</feature>
<evidence type="ECO:0000313" key="3">
    <source>
        <dbReference type="EMBL" id="RFA13425.1"/>
    </source>
</evidence>
<dbReference type="RefSeq" id="WP_116412014.1">
    <property type="nucleotide sequence ID" value="NZ_NBXB01000034.1"/>
</dbReference>
<accession>A0A3E0VV08</accession>
<feature type="transmembrane region" description="Helical" evidence="2">
    <location>
        <begin position="112"/>
        <end position="132"/>
    </location>
</feature>
<feature type="compositionally biased region" description="Polar residues" evidence="1">
    <location>
        <begin position="423"/>
        <end position="441"/>
    </location>
</feature>
<dbReference type="InterPro" id="IPR045931">
    <property type="entry name" value="DUF6350"/>
</dbReference>
<feature type="region of interest" description="Disordered" evidence="1">
    <location>
        <begin position="420"/>
        <end position="467"/>
    </location>
</feature>
<dbReference type="EMBL" id="NBXB01000034">
    <property type="protein sequence ID" value="RFA13425.1"/>
    <property type="molecule type" value="Genomic_DNA"/>
</dbReference>
<sequence length="467" mass="46179">MNRPTTALLAALDALIAVAIGIGIPLVMLTILWATQFDLSIDWTVFWRASADLWMLGNGVDLQLALDPALAARLALDGAATPFVVGIAPLGFAVLTAFLGRRSGLRLGFSPHPVLGLVVGVATVGVLGALAWLSAETPGAVPSFWQAVLLVPAVYGLGMVIGAAASLTRQQSPLAGWFLRQWERMAAAARPFVAVALRGGAIVVAAMVAVGALAVTAGLLVHYSSVISLYESLGSGIGGGAALTLGQLALLPNAVVWAASWFVGPGFALGAGSSISPLGTDVGLLPSLPLFGALPQSSPLGYAVLVLPVAIGFVIAVALRPRLVAPGAGAGGQPHGAGAGAKAGASAGTSAARMIGTGFGIGIVAASILAVLALWSGGAAGPGRLAVVGPDPGAVWLWSFIVFGVSATVGLLASGVELPGRRTNGSARGSDTRGTSTNNGKATSTPTASSSASSAPPASPSGSAPLR</sequence>
<dbReference type="Proteomes" id="UP000256541">
    <property type="component" value="Unassembled WGS sequence"/>
</dbReference>
<dbReference type="OrthoDB" id="3742900at2"/>
<keyword evidence="2" id="KW-1133">Transmembrane helix</keyword>
<feature type="transmembrane region" description="Helical" evidence="2">
    <location>
        <begin position="258"/>
        <end position="280"/>
    </location>
</feature>
<feature type="transmembrane region" description="Helical" evidence="2">
    <location>
        <begin position="355"/>
        <end position="375"/>
    </location>
</feature>
<feature type="compositionally biased region" description="Low complexity" evidence="1">
    <location>
        <begin position="442"/>
        <end position="467"/>
    </location>
</feature>